<proteinExistence type="predicted"/>
<gene>
    <name evidence="1" type="ORF">KYK14_00160</name>
    <name evidence="2" type="ORF">KYK14_00705</name>
</gene>
<evidence type="ECO:0000313" key="3">
    <source>
        <dbReference type="Proteomes" id="UP000826188"/>
    </source>
</evidence>
<dbReference type="Proteomes" id="UP000826188">
    <property type="component" value="Unassembled WGS sequence"/>
</dbReference>
<dbReference type="Pfam" id="PF13715">
    <property type="entry name" value="CarbopepD_reg_2"/>
    <property type="match status" value="1"/>
</dbReference>
<protein>
    <submittedName>
        <fullName evidence="1">Carboxypeptidase-like regulatory domain-containing protein</fullName>
    </submittedName>
</protein>
<organism evidence="1 3">
    <name type="scientific">Hymenobacter profundi</name>
    <dbReference type="NCBI Taxonomy" id="1982110"/>
    <lineage>
        <taxon>Bacteria</taxon>
        <taxon>Pseudomonadati</taxon>
        <taxon>Bacteroidota</taxon>
        <taxon>Cytophagia</taxon>
        <taxon>Cytophagales</taxon>
        <taxon>Hymenobacteraceae</taxon>
        <taxon>Hymenobacter</taxon>
    </lineage>
</organism>
<evidence type="ECO:0000313" key="2">
    <source>
        <dbReference type="EMBL" id="MBW3127059.1"/>
    </source>
</evidence>
<evidence type="ECO:0000313" key="1">
    <source>
        <dbReference type="EMBL" id="MBW3126950.1"/>
    </source>
</evidence>
<dbReference type="EMBL" id="JAHWGL010000001">
    <property type="protein sequence ID" value="MBW3127059.1"/>
    <property type="molecule type" value="Genomic_DNA"/>
</dbReference>
<reference evidence="1 3" key="1">
    <citation type="submission" date="2021-07" db="EMBL/GenBank/DDBJ databases">
        <title>Hymenobacter profundi sp. nov., isolated from deep-sea water.</title>
        <authorList>
            <person name="Kim M.K."/>
        </authorList>
    </citation>
    <scope>NUCLEOTIDE SEQUENCE [LARGE SCALE GENOMIC DNA]</scope>
    <source>
        <strain evidence="1 3">M2</strain>
    </source>
</reference>
<name>A0ABS6WTQ4_9BACT</name>
<accession>A0ABS6WTQ4</accession>
<sequence length="322" mass="36246">MRLGPTGAFLCALQRYATRLHSLSCINQRYSFMRLTLLVGFLSILCRPTLLVGQTLQGQVYHDSTASPVPFASVGVKGKAIGTVADAQGHFSFSDSPDLVATDSVVVTCVGYQPARLVVRQLRQQPITIRLRKQPQTLREVVVRHQQLKPQVLGRTGTSGIAHWGVNSIVADSTRRREKLGSEFGTFLTSSRNCYVDDFNVYVARNPFRQVRLRLLFYAVRDSRPAELLLPADIQLVLTEQQHGWISVDLRPYNLQLNKGQKIVVALQWLDAVGETASYDSFDVPAAFPTPLHLVYTRNKSQDQWKFYPGQPSLYLNVQSWR</sequence>
<dbReference type="EMBL" id="JAHWGL010000001">
    <property type="protein sequence ID" value="MBW3126950.1"/>
    <property type="molecule type" value="Genomic_DNA"/>
</dbReference>
<dbReference type="RefSeq" id="WP_219156066.1">
    <property type="nucleotide sequence ID" value="NZ_JAHWGL010000001.1"/>
</dbReference>
<comment type="caution">
    <text evidence="1">The sequence shown here is derived from an EMBL/GenBank/DDBJ whole genome shotgun (WGS) entry which is preliminary data.</text>
</comment>
<keyword evidence="3" id="KW-1185">Reference proteome</keyword>